<dbReference type="InterPro" id="IPR013656">
    <property type="entry name" value="PAS_4"/>
</dbReference>
<dbReference type="CDD" id="cd01949">
    <property type="entry name" value="GGDEF"/>
    <property type="match status" value="1"/>
</dbReference>
<sequence>MNTMFLEPARGRGGSFFDPQEKSILRKIRSVMEAFETISYICVLDRRARIVRMNDRFAALFGAESADSTGMSVIPYLKRAGLSRLTVQIWKTLHAQSTHRQELALAENGEAPKWFDIHVTPYHDENGQIAGAVAVLLDITERKHVEEAMAFHAYHDALTGLPNRRRLEDRLHQTRLRADRLREKFALLFVDLDRFKQVNDVHGHRIGDAVLIEVASRIESVLRRDDTVCRQGGDEFIILLPGIRHPAAATGVARKLIDILSRPIFVDNTICRIGASVGIALYPDHDPRPDRLIQLADRAMYRAKASGRGRFAFFEDLPTQVALPIRIEEKTEERSEERTEMLKIPEACHQCLMRVAADAGLPSTSLALLAKS</sequence>
<dbReference type="SMART" id="SM00086">
    <property type="entry name" value="PAC"/>
    <property type="match status" value="1"/>
</dbReference>
<dbReference type="InterPro" id="IPR001610">
    <property type="entry name" value="PAC"/>
</dbReference>
<evidence type="ECO:0000259" key="1">
    <source>
        <dbReference type="PROSITE" id="PS50113"/>
    </source>
</evidence>
<dbReference type="InterPro" id="IPR035965">
    <property type="entry name" value="PAS-like_dom_sf"/>
</dbReference>
<proteinExistence type="predicted"/>
<dbReference type="GO" id="GO:0003824">
    <property type="term" value="F:catalytic activity"/>
    <property type="evidence" value="ECO:0007669"/>
    <property type="project" value="UniProtKB-ARBA"/>
</dbReference>
<protein>
    <submittedName>
        <fullName evidence="3">GGDEF domain-containing protein</fullName>
    </submittedName>
</protein>
<dbReference type="PROSITE" id="PS50113">
    <property type="entry name" value="PAC"/>
    <property type="match status" value="1"/>
</dbReference>
<reference evidence="3 4" key="1">
    <citation type="submission" date="2019-10" db="EMBL/GenBank/DDBJ databases">
        <title>Extracellular Electron Transfer in a Candidatus Methanoperedens spp. Enrichment Culture.</title>
        <authorList>
            <person name="Berger S."/>
            <person name="Rangel Shaw D."/>
            <person name="Berben T."/>
            <person name="In 'T Zandt M."/>
            <person name="Frank J."/>
            <person name="Reimann J."/>
            <person name="Jetten M.S.M."/>
            <person name="Welte C.U."/>
        </authorList>
    </citation>
    <scope>NUCLEOTIDE SEQUENCE [LARGE SCALE GENOMIC DNA]</scope>
    <source>
        <strain evidence="3">SB12</strain>
    </source>
</reference>
<dbReference type="PROSITE" id="PS50887">
    <property type="entry name" value="GGDEF"/>
    <property type="match status" value="1"/>
</dbReference>
<feature type="domain" description="GGDEF" evidence="2">
    <location>
        <begin position="183"/>
        <end position="316"/>
    </location>
</feature>
<dbReference type="AlphaFoldDB" id="A0A833LXL7"/>
<gene>
    <name evidence="3" type="ORF">F9K24_08875</name>
</gene>
<dbReference type="Pfam" id="PF00990">
    <property type="entry name" value="GGDEF"/>
    <property type="match status" value="1"/>
</dbReference>
<dbReference type="Pfam" id="PF08448">
    <property type="entry name" value="PAS_4"/>
    <property type="match status" value="1"/>
</dbReference>
<dbReference type="PANTHER" id="PTHR46663:SF2">
    <property type="entry name" value="GGDEF DOMAIN-CONTAINING PROTEIN"/>
    <property type="match status" value="1"/>
</dbReference>
<dbReference type="InterPro" id="IPR000700">
    <property type="entry name" value="PAS-assoc_C"/>
</dbReference>
<dbReference type="NCBIfam" id="TIGR00229">
    <property type="entry name" value="sensory_box"/>
    <property type="match status" value="1"/>
</dbReference>
<dbReference type="Proteomes" id="UP000460298">
    <property type="component" value="Unassembled WGS sequence"/>
</dbReference>
<accession>A0A833LXL7</accession>
<dbReference type="EMBL" id="WBUI01000007">
    <property type="protein sequence ID" value="KAB2932969.1"/>
    <property type="molecule type" value="Genomic_DNA"/>
</dbReference>
<evidence type="ECO:0000313" key="4">
    <source>
        <dbReference type="Proteomes" id="UP000460298"/>
    </source>
</evidence>
<dbReference type="InterPro" id="IPR052163">
    <property type="entry name" value="DGC-Regulatory_Protein"/>
</dbReference>
<dbReference type="Gene3D" id="3.30.450.20">
    <property type="entry name" value="PAS domain"/>
    <property type="match status" value="1"/>
</dbReference>
<dbReference type="InterPro" id="IPR000014">
    <property type="entry name" value="PAS"/>
</dbReference>
<dbReference type="SMART" id="SM00267">
    <property type="entry name" value="GGDEF"/>
    <property type="match status" value="1"/>
</dbReference>
<evidence type="ECO:0000259" key="2">
    <source>
        <dbReference type="PROSITE" id="PS50887"/>
    </source>
</evidence>
<dbReference type="InterPro" id="IPR029787">
    <property type="entry name" value="Nucleotide_cyclase"/>
</dbReference>
<feature type="domain" description="PAC" evidence="1">
    <location>
        <begin position="99"/>
        <end position="151"/>
    </location>
</feature>
<organism evidence="3 4">
    <name type="scientific">Leptonema illini</name>
    <dbReference type="NCBI Taxonomy" id="183"/>
    <lineage>
        <taxon>Bacteria</taxon>
        <taxon>Pseudomonadati</taxon>
        <taxon>Spirochaetota</taxon>
        <taxon>Spirochaetia</taxon>
        <taxon>Leptospirales</taxon>
        <taxon>Leptospiraceae</taxon>
        <taxon>Leptonema</taxon>
    </lineage>
</organism>
<dbReference type="FunFam" id="3.30.70.270:FF:000001">
    <property type="entry name" value="Diguanylate cyclase domain protein"/>
    <property type="match status" value="1"/>
</dbReference>
<evidence type="ECO:0000313" key="3">
    <source>
        <dbReference type="EMBL" id="KAB2932969.1"/>
    </source>
</evidence>
<dbReference type="InterPro" id="IPR000160">
    <property type="entry name" value="GGDEF_dom"/>
</dbReference>
<name>A0A833LXL7_9LEPT</name>
<dbReference type="CDD" id="cd00130">
    <property type="entry name" value="PAS"/>
    <property type="match status" value="1"/>
</dbReference>
<dbReference type="PANTHER" id="PTHR46663">
    <property type="entry name" value="DIGUANYLATE CYCLASE DGCT-RELATED"/>
    <property type="match status" value="1"/>
</dbReference>
<dbReference type="InterPro" id="IPR043128">
    <property type="entry name" value="Rev_trsase/Diguanyl_cyclase"/>
</dbReference>
<dbReference type="SUPFAM" id="SSF55073">
    <property type="entry name" value="Nucleotide cyclase"/>
    <property type="match status" value="1"/>
</dbReference>
<dbReference type="SUPFAM" id="SSF55785">
    <property type="entry name" value="PYP-like sensor domain (PAS domain)"/>
    <property type="match status" value="1"/>
</dbReference>
<comment type="caution">
    <text evidence="3">The sequence shown here is derived from an EMBL/GenBank/DDBJ whole genome shotgun (WGS) entry which is preliminary data.</text>
</comment>
<dbReference type="NCBIfam" id="TIGR00254">
    <property type="entry name" value="GGDEF"/>
    <property type="match status" value="1"/>
</dbReference>
<dbReference type="Gene3D" id="3.30.70.270">
    <property type="match status" value="1"/>
</dbReference>